<comment type="caution">
    <text evidence="2">The sequence shown here is derived from an EMBL/GenBank/DDBJ whole genome shotgun (WGS) entry which is preliminary data.</text>
</comment>
<gene>
    <name evidence="2" type="ORF">PoB_006153400</name>
</gene>
<proteinExistence type="predicted"/>
<dbReference type="EMBL" id="BLXT01006951">
    <property type="protein sequence ID" value="GFO35029.1"/>
    <property type="molecule type" value="Genomic_DNA"/>
</dbReference>
<feature type="region of interest" description="Disordered" evidence="1">
    <location>
        <begin position="142"/>
        <end position="167"/>
    </location>
</feature>
<dbReference type="Proteomes" id="UP000735302">
    <property type="component" value="Unassembled WGS sequence"/>
</dbReference>
<accession>A0AAV4CT01</accession>
<dbReference type="AlphaFoldDB" id="A0AAV4CT01"/>
<protein>
    <submittedName>
        <fullName evidence="2">Uncharacterized protein</fullName>
    </submittedName>
</protein>
<evidence type="ECO:0000313" key="3">
    <source>
        <dbReference type="Proteomes" id="UP000735302"/>
    </source>
</evidence>
<organism evidence="2 3">
    <name type="scientific">Plakobranchus ocellatus</name>
    <dbReference type="NCBI Taxonomy" id="259542"/>
    <lineage>
        <taxon>Eukaryota</taxon>
        <taxon>Metazoa</taxon>
        <taxon>Spiralia</taxon>
        <taxon>Lophotrochozoa</taxon>
        <taxon>Mollusca</taxon>
        <taxon>Gastropoda</taxon>
        <taxon>Heterobranchia</taxon>
        <taxon>Euthyneura</taxon>
        <taxon>Panpulmonata</taxon>
        <taxon>Sacoglossa</taxon>
        <taxon>Placobranchoidea</taxon>
        <taxon>Plakobranchidae</taxon>
        <taxon>Plakobranchus</taxon>
    </lineage>
</organism>
<sequence length="167" mass="19087">MDGRMHTSKSARLTISEASYLHIPLFLHYGVFHVPKADPKDFKLNSILVPLSRSAHVWKMFLMSRARALHEPSPRGLADQYRDANTNLAISIETFVRIVSFFLLVPCTINRPTLEIKQGMCVCWKEGRDCADDSVKMRSYTMSPDHRDTCHSQQRQEPAILGEQAKE</sequence>
<evidence type="ECO:0000256" key="1">
    <source>
        <dbReference type="SAM" id="MobiDB-lite"/>
    </source>
</evidence>
<reference evidence="2 3" key="1">
    <citation type="journal article" date="2021" name="Elife">
        <title>Chloroplast acquisition without the gene transfer in kleptoplastic sea slugs, Plakobranchus ocellatus.</title>
        <authorList>
            <person name="Maeda T."/>
            <person name="Takahashi S."/>
            <person name="Yoshida T."/>
            <person name="Shimamura S."/>
            <person name="Takaki Y."/>
            <person name="Nagai Y."/>
            <person name="Toyoda A."/>
            <person name="Suzuki Y."/>
            <person name="Arimoto A."/>
            <person name="Ishii H."/>
            <person name="Satoh N."/>
            <person name="Nishiyama T."/>
            <person name="Hasebe M."/>
            <person name="Maruyama T."/>
            <person name="Minagawa J."/>
            <person name="Obokata J."/>
            <person name="Shigenobu S."/>
        </authorList>
    </citation>
    <scope>NUCLEOTIDE SEQUENCE [LARGE SCALE GENOMIC DNA]</scope>
</reference>
<name>A0AAV4CT01_9GAST</name>
<keyword evidence="3" id="KW-1185">Reference proteome</keyword>
<evidence type="ECO:0000313" key="2">
    <source>
        <dbReference type="EMBL" id="GFO35029.1"/>
    </source>
</evidence>